<protein>
    <submittedName>
        <fullName evidence="1">Uncharacterized protein</fullName>
    </submittedName>
</protein>
<name>X1C594_9ZZZZ</name>
<organism evidence="1">
    <name type="scientific">marine sediment metagenome</name>
    <dbReference type="NCBI Taxonomy" id="412755"/>
    <lineage>
        <taxon>unclassified sequences</taxon>
        <taxon>metagenomes</taxon>
        <taxon>ecological metagenomes</taxon>
    </lineage>
</organism>
<evidence type="ECO:0000313" key="1">
    <source>
        <dbReference type="EMBL" id="GAG79556.1"/>
    </source>
</evidence>
<comment type="caution">
    <text evidence="1">The sequence shown here is derived from an EMBL/GenBank/DDBJ whole genome shotgun (WGS) entry which is preliminary data.</text>
</comment>
<reference evidence="1" key="1">
    <citation type="journal article" date="2014" name="Front. Microbiol.">
        <title>High frequency of phylogenetically diverse reductive dehalogenase-homologous genes in deep subseafloor sedimentary metagenomes.</title>
        <authorList>
            <person name="Kawai M."/>
            <person name="Futagami T."/>
            <person name="Toyoda A."/>
            <person name="Takaki Y."/>
            <person name="Nishi S."/>
            <person name="Hori S."/>
            <person name="Arai W."/>
            <person name="Tsubouchi T."/>
            <person name="Morono Y."/>
            <person name="Uchiyama I."/>
            <person name="Ito T."/>
            <person name="Fujiyama A."/>
            <person name="Inagaki F."/>
            <person name="Takami H."/>
        </authorList>
    </citation>
    <scope>NUCLEOTIDE SEQUENCE</scope>
    <source>
        <strain evidence="1">Expedition CK06-06</strain>
    </source>
</reference>
<gene>
    <name evidence="1" type="ORF">S01H4_23651</name>
</gene>
<proteinExistence type="predicted"/>
<sequence length="128" mass="15191">EEKDDGEDALERFKEKEKKAKEKLGTVYDDPLWEDISEKIDELIETISEETAEETTDLDEESPEQEEILKIDIYTRDLDGRFYYGNCPKCRRHFNYDEEDVGRIMRCRYCNAPMKLVRHEEESQNNGG</sequence>
<dbReference type="Gene3D" id="2.20.28.160">
    <property type="match status" value="1"/>
</dbReference>
<accession>X1C594</accession>
<dbReference type="AlphaFoldDB" id="X1C594"/>
<feature type="non-terminal residue" evidence="1">
    <location>
        <position position="1"/>
    </location>
</feature>
<dbReference type="EMBL" id="BART01011002">
    <property type="protein sequence ID" value="GAG79556.1"/>
    <property type="molecule type" value="Genomic_DNA"/>
</dbReference>